<dbReference type="EMBL" id="JFFI01000268">
    <property type="protein sequence ID" value="KXH68604.1"/>
    <property type="molecule type" value="Genomic_DNA"/>
</dbReference>
<feature type="domain" description="Amidase" evidence="3">
    <location>
        <begin position="2"/>
        <end position="111"/>
    </location>
</feature>
<dbReference type="PANTHER" id="PTHR46072">
    <property type="entry name" value="AMIDASE-RELATED-RELATED"/>
    <property type="match status" value="1"/>
</dbReference>
<dbReference type="AlphaFoldDB" id="A0A135V786"/>
<comment type="similarity">
    <text evidence="1">Belongs to the amidase family.</text>
</comment>
<evidence type="ECO:0000256" key="1">
    <source>
        <dbReference type="ARBA" id="ARBA00009199"/>
    </source>
</evidence>
<sequence>MCAVKGRASTLGFTSYLTKPVDNVNAACIDALLDGGAVLYCKANVPQGLVVMEGENRVFGCTLNPHNLSLTAGGSTSGEGALVAFRGSPLGVGTDFGGSIRVSSLANGCSGSVLQLGACHGTVSSTPIQGAGLSLVSELSWKYDPTMVRSQWRDVARKPNLIVGLWLGDDEVPVLPPIRRAMETAAAALIEAGHTVIPVSTPNNGSISRSMEVAMRSLGMDPQNTLMQLLDDAQEEVLPALTPLKAMLNGRPKITYEDFLANTSEKLDYRQAWYTTWAVEEFDVLLYPASRSTAVPHGTFGSPFYTVIWNLLDCPSAVIPYLKADRFKDHAVIEGYDAEKVNSETTAKPHDHLHSSPAVTLTKMHFSNILAHTALFAVSVGYPLPPFQPSCTDLNQASALPSHDEVSELQAPIDGFDIVIPQWEVQAAPGSEKLILAGTVEQVLSELQAINPNYAEDFGLDFELPSPAVHKRNDFDGAAFACNVTKAMADQRIIVKGAKYLRGVKGKPHHPPGPNTCARVSCSWKSAIWWCSHAQTPRDLDSFGMIADGADHIIQGCQTNSEWIDGQTWHKDNWSVIVGRANC</sequence>
<dbReference type="Proteomes" id="UP000070121">
    <property type="component" value="Unassembled WGS sequence"/>
</dbReference>
<dbReference type="OrthoDB" id="3552888at2759"/>
<keyword evidence="2" id="KW-0378">Hydrolase</keyword>
<dbReference type="PANTHER" id="PTHR46072:SF3">
    <property type="entry name" value="AMIDASE"/>
    <property type="match status" value="1"/>
</dbReference>
<evidence type="ECO:0000259" key="3">
    <source>
        <dbReference type="Pfam" id="PF01425"/>
    </source>
</evidence>
<dbReference type="InterPro" id="IPR036928">
    <property type="entry name" value="AS_sf"/>
</dbReference>
<dbReference type="InterPro" id="IPR023631">
    <property type="entry name" value="Amidase_dom"/>
</dbReference>
<organism evidence="4 5">
    <name type="scientific">Colletotrichum salicis</name>
    <dbReference type="NCBI Taxonomy" id="1209931"/>
    <lineage>
        <taxon>Eukaryota</taxon>
        <taxon>Fungi</taxon>
        <taxon>Dikarya</taxon>
        <taxon>Ascomycota</taxon>
        <taxon>Pezizomycotina</taxon>
        <taxon>Sordariomycetes</taxon>
        <taxon>Hypocreomycetidae</taxon>
        <taxon>Glomerellales</taxon>
        <taxon>Glomerellaceae</taxon>
        <taxon>Colletotrichum</taxon>
        <taxon>Colletotrichum acutatum species complex</taxon>
    </lineage>
</organism>
<dbReference type="STRING" id="1209931.A0A135V786"/>
<dbReference type="Gene3D" id="3.90.1300.10">
    <property type="entry name" value="Amidase signature (AS) domain"/>
    <property type="match status" value="1"/>
</dbReference>
<evidence type="ECO:0000256" key="2">
    <source>
        <dbReference type="ARBA" id="ARBA00022801"/>
    </source>
</evidence>
<dbReference type="GO" id="GO:0016787">
    <property type="term" value="F:hydrolase activity"/>
    <property type="evidence" value="ECO:0007669"/>
    <property type="project" value="UniProtKB-KW"/>
</dbReference>
<feature type="domain" description="Amidase" evidence="3">
    <location>
        <begin position="151"/>
        <end position="321"/>
    </location>
</feature>
<dbReference type="Pfam" id="PF01425">
    <property type="entry name" value="Amidase"/>
    <property type="match status" value="2"/>
</dbReference>
<evidence type="ECO:0000313" key="5">
    <source>
        <dbReference type="Proteomes" id="UP000070121"/>
    </source>
</evidence>
<dbReference type="SUPFAM" id="SSF75304">
    <property type="entry name" value="Amidase signature (AS) enzymes"/>
    <property type="match status" value="1"/>
</dbReference>
<name>A0A135V786_9PEZI</name>
<evidence type="ECO:0000313" key="4">
    <source>
        <dbReference type="EMBL" id="KXH68604.1"/>
    </source>
</evidence>
<reference evidence="4 5" key="1">
    <citation type="submission" date="2014-02" db="EMBL/GenBank/DDBJ databases">
        <title>The genome sequence of Colletotrichum salicis CBS 607.94.</title>
        <authorList>
            <person name="Baroncelli R."/>
            <person name="Thon M.R."/>
        </authorList>
    </citation>
    <scope>NUCLEOTIDE SEQUENCE [LARGE SCALE GENOMIC DNA]</scope>
    <source>
        <strain evidence="4 5">CBS 607.94</strain>
    </source>
</reference>
<comment type="caution">
    <text evidence="4">The sequence shown here is derived from an EMBL/GenBank/DDBJ whole genome shotgun (WGS) entry which is preliminary data.</text>
</comment>
<protein>
    <recommendedName>
        <fullName evidence="3">Amidase domain-containing protein</fullName>
    </recommendedName>
</protein>
<proteinExistence type="inferred from homology"/>
<accession>A0A135V786</accession>
<keyword evidence="5" id="KW-1185">Reference proteome</keyword>
<gene>
    <name evidence="4" type="ORF">CSAL01_05964</name>
</gene>